<accession>W7XHW8</accession>
<keyword evidence="2" id="KW-1185">Reference proteome</keyword>
<evidence type="ECO:0000313" key="2">
    <source>
        <dbReference type="Proteomes" id="UP000009168"/>
    </source>
</evidence>
<dbReference type="RefSeq" id="XP_012653338.1">
    <property type="nucleotide sequence ID" value="XM_012797884.1"/>
</dbReference>
<dbReference type="AlphaFoldDB" id="W7XHW8"/>
<dbReference type="KEGG" id="tet:TTHERM_001194682"/>
<dbReference type="Proteomes" id="UP000009168">
    <property type="component" value="Unassembled WGS sequence"/>
</dbReference>
<gene>
    <name evidence="1" type="ORF">TTHERM_001194682</name>
</gene>
<protein>
    <submittedName>
        <fullName evidence="1">Uncharacterized protein</fullName>
    </submittedName>
</protein>
<evidence type="ECO:0000313" key="1">
    <source>
        <dbReference type="EMBL" id="EWS74126.1"/>
    </source>
</evidence>
<name>W7XHW8_TETTS</name>
<organism evidence="1 2">
    <name type="scientific">Tetrahymena thermophila (strain SB210)</name>
    <dbReference type="NCBI Taxonomy" id="312017"/>
    <lineage>
        <taxon>Eukaryota</taxon>
        <taxon>Sar</taxon>
        <taxon>Alveolata</taxon>
        <taxon>Ciliophora</taxon>
        <taxon>Intramacronucleata</taxon>
        <taxon>Oligohymenophorea</taxon>
        <taxon>Hymenostomatida</taxon>
        <taxon>Tetrahymenina</taxon>
        <taxon>Tetrahymenidae</taxon>
        <taxon>Tetrahymena</taxon>
    </lineage>
</organism>
<reference evidence="2" key="1">
    <citation type="journal article" date="2006" name="PLoS Biol.">
        <title>Macronuclear genome sequence of the ciliate Tetrahymena thermophila, a model eukaryote.</title>
        <authorList>
            <person name="Eisen J.A."/>
            <person name="Coyne R.S."/>
            <person name="Wu M."/>
            <person name="Wu D."/>
            <person name="Thiagarajan M."/>
            <person name="Wortman J.R."/>
            <person name="Badger J.H."/>
            <person name="Ren Q."/>
            <person name="Amedeo P."/>
            <person name="Jones K.M."/>
            <person name="Tallon L.J."/>
            <person name="Delcher A.L."/>
            <person name="Salzberg S.L."/>
            <person name="Silva J.C."/>
            <person name="Haas B.J."/>
            <person name="Majoros W.H."/>
            <person name="Farzad M."/>
            <person name="Carlton J.M."/>
            <person name="Smith R.K. Jr."/>
            <person name="Garg J."/>
            <person name="Pearlman R.E."/>
            <person name="Karrer K.M."/>
            <person name="Sun L."/>
            <person name="Manning G."/>
            <person name="Elde N.C."/>
            <person name="Turkewitz A.P."/>
            <person name="Asai D.J."/>
            <person name="Wilkes D.E."/>
            <person name="Wang Y."/>
            <person name="Cai H."/>
            <person name="Collins K."/>
            <person name="Stewart B.A."/>
            <person name="Lee S.R."/>
            <person name="Wilamowska K."/>
            <person name="Weinberg Z."/>
            <person name="Ruzzo W.L."/>
            <person name="Wloga D."/>
            <person name="Gaertig J."/>
            <person name="Frankel J."/>
            <person name="Tsao C.-C."/>
            <person name="Gorovsky M.A."/>
            <person name="Keeling P.J."/>
            <person name="Waller R.F."/>
            <person name="Patron N.J."/>
            <person name="Cherry J.M."/>
            <person name="Stover N.A."/>
            <person name="Krieger C.J."/>
            <person name="del Toro C."/>
            <person name="Ryder H.F."/>
            <person name="Williamson S.C."/>
            <person name="Barbeau R.A."/>
            <person name="Hamilton E.P."/>
            <person name="Orias E."/>
        </authorList>
    </citation>
    <scope>NUCLEOTIDE SEQUENCE [LARGE SCALE GENOMIC DNA]</scope>
    <source>
        <strain evidence="2">SB210</strain>
    </source>
</reference>
<sequence length="79" mass="9351">MVKRLVLEDKRPKQINCLQKFLDRHNYPMSPIHSLPGPDQAEVGKIFYVRIQYIRQSDTTSIFLLILSKIQINQNFSNY</sequence>
<dbReference type="EMBL" id="GG662677">
    <property type="protein sequence ID" value="EWS74126.1"/>
    <property type="molecule type" value="Genomic_DNA"/>
</dbReference>
<proteinExistence type="predicted"/>
<dbReference type="InParanoid" id="W7XHW8"/>
<dbReference type="GeneID" id="24441895"/>